<evidence type="ECO:0000313" key="9">
    <source>
        <dbReference type="EMBL" id="TID03674.1"/>
    </source>
</evidence>
<name>A0A4T0VU12_9PEZI</name>
<evidence type="ECO:0000313" key="5">
    <source>
        <dbReference type="EMBL" id="TIC95707.1"/>
    </source>
</evidence>
<dbReference type="EMBL" id="MWPZ01000006">
    <property type="protein sequence ID" value="TIC95707.1"/>
    <property type="molecule type" value="Genomic_DNA"/>
</dbReference>
<dbReference type="EMBL" id="MWPZ01000012">
    <property type="protein sequence ID" value="TIC90283.1"/>
    <property type="molecule type" value="Genomic_DNA"/>
</dbReference>
<dbReference type="EMBL" id="MWPZ01000003">
    <property type="protein sequence ID" value="TID01621.1"/>
    <property type="molecule type" value="Genomic_DNA"/>
</dbReference>
<protein>
    <submittedName>
        <fullName evidence="5">Uncharacterized protein</fullName>
    </submittedName>
</protein>
<evidence type="ECO:0000313" key="12">
    <source>
        <dbReference type="Proteomes" id="UP000305883"/>
    </source>
</evidence>
<dbReference type="EMBL" id="MWPZ01000001">
    <property type="protein sequence ID" value="TID07756.1"/>
    <property type="molecule type" value="Genomic_DNA"/>
</dbReference>
<comment type="caution">
    <text evidence="5">The sequence shown here is derived from an EMBL/GenBank/DDBJ whole genome shotgun (WGS) entry which is preliminary data.</text>
</comment>
<dbReference type="EMBL" id="MWPZ01000016">
    <property type="protein sequence ID" value="TIC89485.1"/>
    <property type="molecule type" value="Genomic_DNA"/>
</dbReference>
<proteinExistence type="predicted"/>
<dbReference type="OrthoDB" id="4845639at2759"/>
<organism evidence="5 12">
    <name type="scientific">Colletotrichum higginsianum</name>
    <dbReference type="NCBI Taxonomy" id="80884"/>
    <lineage>
        <taxon>Eukaryota</taxon>
        <taxon>Fungi</taxon>
        <taxon>Dikarya</taxon>
        <taxon>Ascomycota</taxon>
        <taxon>Pezizomycotina</taxon>
        <taxon>Sordariomycetes</taxon>
        <taxon>Hypocreomycetidae</taxon>
        <taxon>Glomerellales</taxon>
        <taxon>Glomerellaceae</taxon>
        <taxon>Colletotrichum</taxon>
        <taxon>Colletotrichum destructivum species complex</taxon>
    </lineage>
</organism>
<evidence type="ECO:0000313" key="7">
    <source>
        <dbReference type="EMBL" id="TID00244.1"/>
    </source>
</evidence>
<dbReference type="Proteomes" id="UP000305883">
    <property type="component" value="Unassembled WGS sequence"/>
</dbReference>
<evidence type="ECO:0000313" key="6">
    <source>
        <dbReference type="EMBL" id="TIC96902.1"/>
    </source>
</evidence>
<dbReference type="EMBL" id="MWPZ01000002">
    <property type="protein sequence ID" value="TID03761.1"/>
    <property type="molecule type" value="Genomic_DNA"/>
</dbReference>
<evidence type="ECO:0000313" key="3">
    <source>
        <dbReference type="EMBL" id="TIC89485.1"/>
    </source>
</evidence>
<evidence type="ECO:0000313" key="4">
    <source>
        <dbReference type="EMBL" id="TIC90283.1"/>
    </source>
</evidence>
<sequence>MIGDRLEYSEALDLRVYRFCIVSLKQKVAVDIFANPLLHFTAILGVLDPKRRGVPDDTAGRGSSGGGSSSGNSTGPEPGKAVARGVSGLGWCPASKFTQRLAGIMWGGRILMLEHFFEAEPIDGDPNEISVAVIEGFVEQFRYWLADGSHTPFSAIIRMMAYGKGHRRREGGRPRVMWEASGRALRYLGQWVTIEAFQKAARTTLKTAEAAMEELMRGGWAEAREALTLDWVVDTALFEGAGQSFATNEANSWLQLGPQRLAELCWGSLWDARLEKWRQDGVLGWLAKAESLKWLLLASVHVWGGQPGRGPEMMTARYCDTQDMVRNVFVFDGQVMIVTDWDKNWAIRGLSRKVAWFLPNRLGKMMVAYIVWVLPFERFLHAEAGIHGPSQSLHLWLWKDARRGIWGTAELSKELDAVTRGMIGVLLIVSSYRHVAIELGRKICGLVVRQVEVEMAEEDDGAGPGVGAH</sequence>
<feature type="region of interest" description="Disordered" evidence="1">
    <location>
        <begin position="54"/>
        <end position="80"/>
    </location>
</feature>
<evidence type="ECO:0000313" key="2">
    <source>
        <dbReference type="EMBL" id="TIC89416.1"/>
    </source>
</evidence>
<dbReference type="EMBL" id="MWPZ01000002">
    <property type="protein sequence ID" value="TID03674.1"/>
    <property type="molecule type" value="Genomic_DNA"/>
</dbReference>
<evidence type="ECO:0000313" key="11">
    <source>
        <dbReference type="EMBL" id="TID07756.1"/>
    </source>
</evidence>
<evidence type="ECO:0000313" key="10">
    <source>
        <dbReference type="EMBL" id="TID03761.1"/>
    </source>
</evidence>
<dbReference type="AlphaFoldDB" id="A0A4T0VU12"/>
<gene>
    <name evidence="11" type="ORF">CH35J_001726</name>
    <name evidence="9" type="ORF">CH35J_001731</name>
    <name evidence="10" type="ORF">CH35J_003322</name>
    <name evidence="8" type="ORF">CH35J_004901</name>
    <name evidence="7" type="ORF">CH35J_006539</name>
    <name evidence="6" type="ORF">CH35J_007769</name>
    <name evidence="5" type="ORF">CH35J_007772</name>
    <name evidence="4" type="ORF">CH35J_012271</name>
    <name evidence="3" type="ORF">CH35J_012870</name>
    <name evidence="2" type="ORF">CH35J_012913</name>
</gene>
<evidence type="ECO:0000256" key="1">
    <source>
        <dbReference type="SAM" id="MobiDB-lite"/>
    </source>
</evidence>
<evidence type="ECO:0000313" key="8">
    <source>
        <dbReference type="EMBL" id="TID01621.1"/>
    </source>
</evidence>
<dbReference type="EMBL" id="MWPZ01000023">
    <property type="protein sequence ID" value="TIC89416.1"/>
    <property type="molecule type" value="Genomic_DNA"/>
</dbReference>
<reference evidence="5 12" key="1">
    <citation type="journal article" date="2019" name="Genome Biol. Evol.">
        <title>Genomic Plasticity Mediated by Transposable Elements in the Plant Pathogenic Fungus Colletotrichum higginsianum.</title>
        <authorList>
            <person name="Tsushima A."/>
            <person name="Gan P."/>
            <person name="Kumakura N."/>
            <person name="Narusaka M."/>
            <person name="Takano Y."/>
            <person name="Narusaka Y."/>
            <person name="Shirasu K."/>
        </authorList>
    </citation>
    <scope>NUCLEOTIDE SEQUENCE [LARGE SCALE GENOMIC DNA]</scope>
    <source>
        <strain evidence="5 12">MAFF305635-RFP</strain>
    </source>
</reference>
<accession>A0A4T0VU12</accession>
<dbReference type="EMBL" id="MWPZ01000005">
    <property type="protein sequence ID" value="TIC96902.1"/>
    <property type="molecule type" value="Genomic_DNA"/>
</dbReference>
<dbReference type="EMBL" id="MWPZ01000004">
    <property type="protein sequence ID" value="TID00244.1"/>
    <property type="molecule type" value="Genomic_DNA"/>
</dbReference>